<protein>
    <recommendedName>
        <fullName evidence="2">AB hydrolase-1 domain-containing protein</fullName>
    </recommendedName>
</protein>
<dbReference type="Proteomes" id="UP000015455">
    <property type="component" value="Unassembled WGS sequence"/>
</dbReference>
<dbReference type="PRINTS" id="PR00412">
    <property type="entry name" value="EPOXHYDRLASE"/>
</dbReference>
<reference evidence="3 4" key="1">
    <citation type="submission" date="2013-06" db="EMBL/GenBank/DDBJ databases">
        <title>Draft genome sequence of Thauera terpenica.</title>
        <authorList>
            <person name="Liu B."/>
            <person name="Frostegard A.H."/>
            <person name="Shapleigh J.P."/>
        </authorList>
    </citation>
    <scope>NUCLEOTIDE SEQUENCE [LARGE SCALE GENOMIC DNA]</scope>
    <source>
        <strain evidence="3 4">58Eu</strain>
    </source>
</reference>
<accession>T0B079</accession>
<dbReference type="InterPro" id="IPR000639">
    <property type="entry name" value="Epox_hydrolase-like"/>
</dbReference>
<dbReference type="Gene3D" id="3.40.50.1820">
    <property type="entry name" value="alpha/beta hydrolase"/>
    <property type="match status" value="1"/>
</dbReference>
<dbReference type="PATRIC" id="fig|1348657.5.peg.1229"/>
<dbReference type="OrthoDB" id="9780765at2"/>
<dbReference type="SUPFAM" id="SSF53474">
    <property type="entry name" value="alpha/beta-Hydrolases"/>
    <property type="match status" value="1"/>
</dbReference>
<feature type="domain" description="AB hydrolase-1" evidence="2">
    <location>
        <begin position="25"/>
        <end position="303"/>
    </location>
</feature>
<evidence type="ECO:0000259" key="2">
    <source>
        <dbReference type="Pfam" id="PF00561"/>
    </source>
</evidence>
<dbReference type="InterPro" id="IPR000073">
    <property type="entry name" value="AB_hydrolase_1"/>
</dbReference>
<dbReference type="AlphaFoldDB" id="T0B079"/>
<dbReference type="eggNOG" id="COG0596">
    <property type="taxonomic scope" value="Bacteria"/>
</dbReference>
<organism evidence="3 4">
    <name type="scientific">Thauera terpenica 58Eu</name>
    <dbReference type="NCBI Taxonomy" id="1348657"/>
    <lineage>
        <taxon>Bacteria</taxon>
        <taxon>Pseudomonadati</taxon>
        <taxon>Pseudomonadota</taxon>
        <taxon>Betaproteobacteria</taxon>
        <taxon>Rhodocyclales</taxon>
        <taxon>Zoogloeaceae</taxon>
        <taxon>Thauera</taxon>
    </lineage>
</organism>
<evidence type="ECO:0000313" key="4">
    <source>
        <dbReference type="Proteomes" id="UP000015455"/>
    </source>
</evidence>
<dbReference type="PANTHER" id="PTHR43329">
    <property type="entry name" value="EPOXIDE HYDROLASE"/>
    <property type="match status" value="1"/>
</dbReference>
<proteinExistence type="predicted"/>
<evidence type="ECO:0000256" key="1">
    <source>
        <dbReference type="ARBA" id="ARBA00022801"/>
    </source>
</evidence>
<dbReference type="InterPro" id="IPR029058">
    <property type="entry name" value="AB_hydrolase_fold"/>
</dbReference>
<keyword evidence="1" id="KW-0378">Hydrolase</keyword>
<dbReference type="Pfam" id="PF00561">
    <property type="entry name" value="Abhydrolase_1"/>
    <property type="match status" value="1"/>
</dbReference>
<dbReference type="STRING" id="1348657.M622_13450"/>
<evidence type="ECO:0000313" key="3">
    <source>
        <dbReference type="EMBL" id="EPZ16228.1"/>
    </source>
</evidence>
<sequence>MNVRSFEQLHVNGIRLRSLVAGEGPLVILVHGWPQCWYLWRHMIDPLIDAGYRVAAPDMRGFGCSEAPPAVEDYAIRKLAGDVVGIAQALGDERFVVVGHDWGCVVAWYTALLHPRQCRAVMGLSVPFWRMGPETVDPTGNDDAFWYMRYFQEPGIAERELERDVRASLASIYYSVCGQAGQTTFLCQMARPRSSGLLDALPPPGDLSSFMSELDMDYYVAQYQHSGFRGSLNWYRNIPTLSASTPELDGMKISQPAAFLAGSEDPVLLFDPLWREHFVPCFEDLRFVELIDGAGHWVQLEQPGETNAHVLRFLDGLELRPARASAGSQA</sequence>
<name>T0B079_9RHOO</name>
<gene>
    <name evidence="3" type="ORF">M622_13450</name>
</gene>
<comment type="caution">
    <text evidence="3">The sequence shown here is derived from an EMBL/GenBank/DDBJ whole genome shotgun (WGS) entry which is preliminary data.</text>
</comment>
<keyword evidence="4" id="KW-1185">Reference proteome</keyword>
<dbReference type="EMBL" id="ATJV01000047">
    <property type="protein sequence ID" value="EPZ16228.1"/>
    <property type="molecule type" value="Genomic_DNA"/>
</dbReference>
<dbReference type="RefSeq" id="WP_021248660.1">
    <property type="nucleotide sequence ID" value="NZ_ATJV01000047.1"/>
</dbReference>
<dbReference type="GO" id="GO:0016787">
    <property type="term" value="F:hydrolase activity"/>
    <property type="evidence" value="ECO:0007669"/>
    <property type="project" value="UniProtKB-KW"/>
</dbReference>